<dbReference type="EMBL" id="JACGCI010000005">
    <property type="protein sequence ID" value="KAF6764020.1"/>
    <property type="molecule type" value="Genomic_DNA"/>
</dbReference>
<accession>A0A8H6IEC6</accession>
<feature type="domain" description="CSN8/PSMD8/EIF3K" evidence="2">
    <location>
        <begin position="87"/>
        <end position="232"/>
    </location>
</feature>
<organism evidence="3 4">
    <name type="scientific">Ephemerocybe angulata</name>
    <dbReference type="NCBI Taxonomy" id="980116"/>
    <lineage>
        <taxon>Eukaryota</taxon>
        <taxon>Fungi</taxon>
        <taxon>Dikarya</taxon>
        <taxon>Basidiomycota</taxon>
        <taxon>Agaricomycotina</taxon>
        <taxon>Agaricomycetes</taxon>
        <taxon>Agaricomycetidae</taxon>
        <taxon>Agaricales</taxon>
        <taxon>Agaricineae</taxon>
        <taxon>Psathyrellaceae</taxon>
        <taxon>Ephemerocybe</taxon>
    </lineage>
</organism>
<evidence type="ECO:0000256" key="1">
    <source>
        <dbReference type="SAM" id="MobiDB-lite"/>
    </source>
</evidence>
<reference evidence="3 4" key="1">
    <citation type="submission" date="2020-07" db="EMBL/GenBank/DDBJ databases">
        <title>Comparative genomics of pyrophilous fungi reveals a link between fire events and developmental genes.</title>
        <authorList>
            <consortium name="DOE Joint Genome Institute"/>
            <person name="Steindorff A.S."/>
            <person name="Carver A."/>
            <person name="Calhoun S."/>
            <person name="Stillman K."/>
            <person name="Liu H."/>
            <person name="Lipzen A."/>
            <person name="Pangilinan J."/>
            <person name="Labutti K."/>
            <person name="Bruns T.D."/>
            <person name="Grigoriev I.V."/>
        </authorList>
    </citation>
    <scope>NUCLEOTIDE SEQUENCE [LARGE SCALE GENOMIC DNA]</scope>
    <source>
        <strain evidence="3 4">CBS 144469</strain>
    </source>
</reference>
<keyword evidence="4" id="KW-1185">Reference proteome</keyword>
<dbReference type="Proteomes" id="UP000521943">
    <property type="component" value="Unassembled WGS sequence"/>
</dbReference>
<dbReference type="AlphaFoldDB" id="A0A8H6IEC6"/>
<dbReference type="InterPro" id="IPR033464">
    <property type="entry name" value="CSN8_PSD8_EIF3K"/>
</dbReference>
<evidence type="ECO:0000259" key="2">
    <source>
        <dbReference type="Pfam" id="PF10075"/>
    </source>
</evidence>
<evidence type="ECO:0000313" key="4">
    <source>
        <dbReference type="Proteomes" id="UP000521943"/>
    </source>
</evidence>
<name>A0A8H6IEC6_9AGAR</name>
<evidence type="ECO:0000313" key="3">
    <source>
        <dbReference type="EMBL" id="KAF6764020.1"/>
    </source>
</evidence>
<sequence length="257" mass="28069">MVLAPPTPPPLSTTEIQDAARGENSSSQTAIAQETQTSGNNGPDTYHLRFPFIVEAVSASDYPKVIQIAEEVDLTAVGNNQTSRLLIIAPLVLAYLILDQSPPARYALARLSESHATHPLSKLLATLLNVTTNRNHSKVYATAATLVELISQPGFFDQDLAMVLTKLTTVFIERFRLRTFELLSRAYNSLTMAQAENYLGVPSETILAEASKNGWEYDSTSQILKPRAFSQKSNNTTNFSSLSTFAFVADSVGRLEA</sequence>
<dbReference type="OrthoDB" id="5351233at2759"/>
<protein>
    <recommendedName>
        <fullName evidence="2">CSN8/PSMD8/EIF3K domain-containing protein</fullName>
    </recommendedName>
</protein>
<feature type="compositionally biased region" description="Pro residues" evidence="1">
    <location>
        <begin position="1"/>
        <end position="11"/>
    </location>
</feature>
<feature type="region of interest" description="Disordered" evidence="1">
    <location>
        <begin position="1"/>
        <end position="29"/>
    </location>
</feature>
<proteinExistence type="predicted"/>
<comment type="caution">
    <text evidence="3">The sequence shown here is derived from an EMBL/GenBank/DDBJ whole genome shotgun (WGS) entry which is preliminary data.</text>
</comment>
<gene>
    <name evidence="3" type="ORF">DFP72DRAFT_874018</name>
</gene>
<dbReference type="Pfam" id="PF10075">
    <property type="entry name" value="CSN8_PSD8_EIF3K"/>
    <property type="match status" value="1"/>
</dbReference>